<feature type="binding site" evidence="7">
    <location>
        <begin position="303"/>
        <end position="307"/>
    </location>
    <ligand>
        <name>FMN</name>
        <dbReference type="ChEBI" id="CHEBI:58210"/>
    </ligand>
</feature>
<dbReference type="PROSITE" id="PS51349">
    <property type="entry name" value="FMN_HYDROXY_ACID_DH_2"/>
    <property type="match status" value="1"/>
</dbReference>
<comment type="similarity">
    <text evidence="5">Belongs to the FMN-dependent alpha-hydroxy acid dehydrogenase family.</text>
</comment>
<comment type="cofactor">
    <cofactor evidence="1">
        <name>FMN</name>
        <dbReference type="ChEBI" id="CHEBI:58210"/>
    </cofactor>
</comment>
<keyword evidence="3 7" id="KW-0288">FMN</keyword>
<evidence type="ECO:0000259" key="8">
    <source>
        <dbReference type="PROSITE" id="PS51349"/>
    </source>
</evidence>
<dbReference type="PANTHER" id="PTHR10578">
    <property type="entry name" value="S -2-HYDROXY-ACID OXIDASE-RELATED"/>
    <property type="match status" value="1"/>
</dbReference>
<feature type="binding site" evidence="7">
    <location>
        <begin position="97"/>
        <end position="99"/>
    </location>
    <ligand>
        <name>FMN</name>
        <dbReference type="ChEBI" id="CHEBI:58210"/>
    </ligand>
</feature>
<feature type="binding site" evidence="7">
    <location>
        <position position="270"/>
    </location>
    <ligand>
        <name>FMN</name>
        <dbReference type="ChEBI" id="CHEBI:58210"/>
    </ligand>
</feature>
<evidence type="ECO:0000256" key="6">
    <source>
        <dbReference type="PIRSR" id="PIRSR000138-1"/>
    </source>
</evidence>
<organism evidence="9 10">
    <name type="scientific">Polyangium fumosum</name>
    <dbReference type="NCBI Taxonomy" id="889272"/>
    <lineage>
        <taxon>Bacteria</taxon>
        <taxon>Pseudomonadati</taxon>
        <taxon>Myxococcota</taxon>
        <taxon>Polyangia</taxon>
        <taxon>Polyangiales</taxon>
        <taxon>Polyangiaceae</taxon>
        <taxon>Polyangium</taxon>
    </lineage>
</organism>
<dbReference type="InterPro" id="IPR008259">
    <property type="entry name" value="FMN_hydac_DH_AS"/>
</dbReference>
<evidence type="ECO:0000256" key="7">
    <source>
        <dbReference type="PIRSR" id="PIRSR000138-2"/>
    </source>
</evidence>
<dbReference type="Pfam" id="PF01070">
    <property type="entry name" value="FMN_dh"/>
    <property type="match status" value="1"/>
</dbReference>
<protein>
    <submittedName>
        <fullName evidence="9">Alpha-hydroxy-acid oxidizing protein</fullName>
    </submittedName>
</protein>
<evidence type="ECO:0000256" key="4">
    <source>
        <dbReference type="ARBA" id="ARBA00023002"/>
    </source>
</evidence>
<keyword evidence="4" id="KW-0560">Oxidoreductase</keyword>
<dbReference type="GO" id="GO:0016491">
    <property type="term" value="F:oxidoreductase activity"/>
    <property type="evidence" value="ECO:0007669"/>
    <property type="project" value="UniProtKB-KW"/>
</dbReference>
<dbReference type="GO" id="GO:0006952">
    <property type="term" value="P:defense response"/>
    <property type="evidence" value="ECO:0007669"/>
    <property type="project" value="UniProtKB-ARBA"/>
</dbReference>
<dbReference type="GO" id="GO:0051707">
    <property type="term" value="P:response to other organism"/>
    <property type="evidence" value="ECO:0007669"/>
    <property type="project" value="UniProtKB-ARBA"/>
</dbReference>
<feature type="binding site" evidence="7">
    <location>
        <position position="175"/>
    </location>
    <ligand>
        <name>FMN</name>
        <dbReference type="ChEBI" id="CHEBI:58210"/>
    </ligand>
</feature>
<feature type="binding site" evidence="7">
    <location>
        <position position="147"/>
    </location>
    <ligand>
        <name>FMN</name>
        <dbReference type="ChEBI" id="CHEBI:58210"/>
    </ligand>
</feature>
<dbReference type="Proteomes" id="UP000309215">
    <property type="component" value="Unassembled WGS sequence"/>
</dbReference>
<evidence type="ECO:0000256" key="3">
    <source>
        <dbReference type="ARBA" id="ARBA00022643"/>
    </source>
</evidence>
<evidence type="ECO:0000256" key="5">
    <source>
        <dbReference type="ARBA" id="ARBA00024042"/>
    </source>
</evidence>
<reference evidence="9 10" key="1">
    <citation type="submission" date="2019-04" db="EMBL/GenBank/DDBJ databases">
        <authorList>
            <person name="Li Y."/>
            <person name="Wang J."/>
        </authorList>
    </citation>
    <scope>NUCLEOTIDE SEQUENCE [LARGE SCALE GENOMIC DNA]</scope>
    <source>
        <strain evidence="9 10">DSM 14668</strain>
    </source>
</reference>
<dbReference type="GO" id="GO:0005737">
    <property type="term" value="C:cytoplasm"/>
    <property type="evidence" value="ECO:0007669"/>
    <property type="project" value="UniProtKB-ARBA"/>
</dbReference>
<dbReference type="PROSITE" id="PS00557">
    <property type="entry name" value="FMN_HYDROXY_ACID_DH_1"/>
    <property type="match status" value="1"/>
</dbReference>
<feature type="binding site" evidence="7">
    <location>
        <position position="248"/>
    </location>
    <ligand>
        <name>FMN</name>
        <dbReference type="ChEBI" id="CHEBI:58210"/>
    </ligand>
</feature>
<sequence>MHSSDDTGKTTLHAPQKDASSGLLTVRDFERAARAALSAMAYDYYRSGADAERTLRENLRAYRRWQIHSRVLVDVSRLTLETEILGAPVSMPILVAPTAYHKLAHPEGELATARAAARAGTIFTVSTLATTSLEDIARASKGPLWFQLYVHKDRELTRSLVERAEAAGYRAIVLTVDTPVLGRRLRDVRNGFGLPNGLVMANLVDAKVAAGASGSALHRYIASRHDASLSWRDVAWLRGITRLPLLLKGIVRPDDTMLAIDAGAAGIIVSNHGARQLDSAPATLDVLPRVVEAAAGRVPVLVDGGVRWGTDVLKALALGANAVLLGRPVLWGLAAAGEAGVLRVLDILRDELATAMALAGCPSLASIDRALVERRPR</sequence>
<dbReference type="FunFam" id="3.20.20.70:FF:000204">
    <property type="entry name" value="Peroxisomal (S)-2-hydroxy-acid oxidase GLO4"/>
    <property type="match status" value="1"/>
</dbReference>
<proteinExistence type="inferred from homology"/>
<evidence type="ECO:0000256" key="2">
    <source>
        <dbReference type="ARBA" id="ARBA00022630"/>
    </source>
</evidence>
<dbReference type="PIRSF" id="PIRSF000138">
    <property type="entry name" value="Al-hdrx_acd_dh"/>
    <property type="match status" value="1"/>
</dbReference>
<dbReference type="EMBL" id="SSMQ01000054">
    <property type="protein sequence ID" value="TKC99689.1"/>
    <property type="molecule type" value="Genomic_DNA"/>
</dbReference>
<feature type="binding site" evidence="7">
    <location>
        <position position="126"/>
    </location>
    <ligand>
        <name>FMN</name>
        <dbReference type="ChEBI" id="CHEBI:58210"/>
    </ligand>
</feature>
<feature type="domain" description="FMN hydroxy acid dehydrogenase" evidence="8">
    <location>
        <begin position="18"/>
        <end position="377"/>
    </location>
</feature>
<dbReference type="InterPro" id="IPR000262">
    <property type="entry name" value="FMN-dep_DH"/>
</dbReference>
<feature type="binding site" evidence="7">
    <location>
        <position position="184"/>
    </location>
    <ligand>
        <name>glyoxylate</name>
        <dbReference type="ChEBI" id="CHEBI:36655"/>
    </ligand>
</feature>
<gene>
    <name evidence="9" type="ORF">E8A74_37035</name>
</gene>
<feature type="binding site" evidence="7">
    <location>
        <begin position="326"/>
        <end position="327"/>
    </location>
    <ligand>
        <name>FMN</name>
        <dbReference type="ChEBI" id="CHEBI:58210"/>
    </ligand>
</feature>
<evidence type="ECO:0000256" key="1">
    <source>
        <dbReference type="ARBA" id="ARBA00001917"/>
    </source>
</evidence>
<dbReference type="InterPro" id="IPR013785">
    <property type="entry name" value="Aldolase_TIM"/>
</dbReference>
<name>A0A4U1J011_9BACT</name>
<dbReference type="GO" id="GO:0010181">
    <property type="term" value="F:FMN binding"/>
    <property type="evidence" value="ECO:0007669"/>
    <property type="project" value="InterPro"/>
</dbReference>
<comment type="caution">
    <text evidence="9">The sequence shown here is derived from an EMBL/GenBank/DDBJ whole genome shotgun (WGS) entry which is preliminary data.</text>
</comment>
<dbReference type="OrthoDB" id="9770452at2"/>
<dbReference type="RefSeq" id="WP_136933819.1">
    <property type="nucleotide sequence ID" value="NZ_SSMQ01000054.1"/>
</dbReference>
<dbReference type="AlphaFoldDB" id="A0A4U1J011"/>
<feature type="binding site" evidence="7">
    <location>
        <position position="272"/>
    </location>
    <ligand>
        <name>glyoxylate</name>
        <dbReference type="ChEBI" id="CHEBI:36655"/>
    </ligand>
</feature>
<feature type="binding site" evidence="7">
    <location>
        <position position="149"/>
    </location>
    <ligand>
        <name>glyoxylate</name>
        <dbReference type="ChEBI" id="CHEBI:36655"/>
    </ligand>
</feature>
<dbReference type="InterPro" id="IPR037396">
    <property type="entry name" value="FMN_HAD"/>
</dbReference>
<keyword evidence="2 7" id="KW-0285">Flavoprotein</keyword>
<dbReference type="PANTHER" id="PTHR10578:SF107">
    <property type="entry name" value="2-HYDROXYACID OXIDASE 1"/>
    <property type="match status" value="1"/>
</dbReference>
<dbReference type="InterPro" id="IPR012133">
    <property type="entry name" value="Alpha-hydoxy_acid_DH_FMN"/>
</dbReference>
<feature type="active site" description="Proton acceptor" evidence="6">
    <location>
        <position position="272"/>
    </location>
</feature>
<dbReference type="SUPFAM" id="SSF51395">
    <property type="entry name" value="FMN-linked oxidoreductases"/>
    <property type="match status" value="1"/>
</dbReference>
<feature type="binding site" evidence="7">
    <location>
        <position position="44"/>
    </location>
    <ligand>
        <name>glyoxylate</name>
        <dbReference type="ChEBI" id="CHEBI:36655"/>
    </ligand>
</feature>
<dbReference type="CDD" id="cd02809">
    <property type="entry name" value="alpha_hydroxyacid_oxid_FMN"/>
    <property type="match status" value="1"/>
</dbReference>
<evidence type="ECO:0000313" key="9">
    <source>
        <dbReference type="EMBL" id="TKC99689.1"/>
    </source>
</evidence>
<feature type="binding site" evidence="7">
    <location>
        <position position="275"/>
    </location>
    <ligand>
        <name>glyoxylate</name>
        <dbReference type="ChEBI" id="CHEBI:36655"/>
    </ligand>
</feature>
<accession>A0A4U1J011</accession>
<evidence type="ECO:0000313" key="10">
    <source>
        <dbReference type="Proteomes" id="UP000309215"/>
    </source>
</evidence>
<keyword evidence="10" id="KW-1185">Reference proteome</keyword>
<dbReference type="Gene3D" id="3.20.20.70">
    <property type="entry name" value="Aldolase class I"/>
    <property type="match status" value="1"/>
</dbReference>